<dbReference type="InterPro" id="IPR001138">
    <property type="entry name" value="Zn2Cys6_DnaBD"/>
</dbReference>
<dbReference type="GO" id="GO:0003677">
    <property type="term" value="F:DNA binding"/>
    <property type="evidence" value="ECO:0007669"/>
    <property type="project" value="UniProtKB-KW"/>
</dbReference>
<evidence type="ECO:0000259" key="8">
    <source>
        <dbReference type="SMART" id="SM00906"/>
    </source>
</evidence>
<dbReference type="PANTHER" id="PTHR31313">
    <property type="entry name" value="TY1 ENHANCER ACTIVATOR"/>
    <property type="match status" value="1"/>
</dbReference>
<evidence type="ECO:0000256" key="5">
    <source>
        <dbReference type="ARBA" id="ARBA00023125"/>
    </source>
</evidence>
<keyword evidence="5" id="KW-0238">DNA-binding</keyword>
<dbReference type="Gene3D" id="4.10.240.10">
    <property type="entry name" value="Zn(2)-C6 fungal-type DNA-binding domain"/>
    <property type="match status" value="1"/>
</dbReference>
<keyword evidence="10" id="KW-1185">Reference proteome</keyword>
<evidence type="ECO:0000313" key="10">
    <source>
        <dbReference type="Proteomes" id="UP000214365"/>
    </source>
</evidence>
<gene>
    <name evidence="9" type="ORF">UA08_08768</name>
</gene>
<organism evidence="9 10">
    <name type="scientific">Talaromyces atroroseus</name>
    <dbReference type="NCBI Taxonomy" id="1441469"/>
    <lineage>
        <taxon>Eukaryota</taxon>
        <taxon>Fungi</taxon>
        <taxon>Dikarya</taxon>
        <taxon>Ascomycota</taxon>
        <taxon>Pezizomycotina</taxon>
        <taxon>Eurotiomycetes</taxon>
        <taxon>Eurotiomycetidae</taxon>
        <taxon>Eurotiales</taxon>
        <taxon>Trichocomaceae</taxon>
        <taxon>Talaromyces</taxon>
        <taxon>Talaromyces sect. Trachyspermi</taxon>
    </lineage>
</organism>
<reference evidence="9 10" key="1">
    <citation type="submission" date="2015-06" db="EMBL/GenBank/DDBJ databases">
        <title>Talaromyces atroroseus IBT 11181 draft genome.</title>
        <authorList>
            <person name="Rasmussen K.B."/>
            <person name="Rasmussen S."/>
            <person name="Petersen B."/>
            <person name="Sicheritz-Ponten T."/>
            <person name="Mortensen U.H."/>
            <person name="Thrane U."/>
        </authorList>
    </citation>
    <scope>NUCLEOTIDE SEQUENCE [LARGE SCALE GENOMIC DNA]</scope>
    <source>
        <strain evidence="9 10">IBT 11181</strain>
    </source>
</reference>
<dbReference type="Proteomes" id="UP000214365">
    <property type="component" value="Unassembled WGS sequence"/>
</dbReference>
<dbReference type="STRING" id="1441469.A0A225ANT0"/>
<keyword evidence="6" id="KW-0804">Transcription</keyword>
<dbReference type="CDD" id="cd12148">
    <property type="entry name" value="fungal_TF_MHR"/>
    <property type="match status" value="1"/>
</dbReference>
<dbReference type="GeneID" id="31008524"/>
<evidence type="ECO:0000256" key="4">
    <source>
        <dbReference type="ARBA" id="ARBA00023015"/>
    </source>
</evidence>
<dbReference type="InterPro" id="IPR051615">
    <property type="entry name" value="Transcr_Regulatory_Elem"/>
</dbReference>
<name>A0A225ANT0_TALAT</name>
<dbReference type="InterPro" id="IPR007219">
    <property type="entry name" value="XnlR_reg_dom"/>
</dbReference>
<evidence type="ECO:0000256" key="1">
    <source>
        <dbReference type="ARBA" id="ARBA00004123"/>
    </source>
</evidence>
<sequence length="634" mass="71996">MCISYELTGLLLQVKCDRSRPCMQCISANVECTNVDSVKKRPISRSYANALEEQVASLEVFIMNLASASHMEREQMLANYQQASVDHLPRLTSSPEPFQHCGPSKGSLLRMKEGTASQFFGESSFYPIIPSVDEEMDEDLRPSREGSKLEVQQTSCNADTSPEHVSDIVSSRQLTPQSVVSQQAMSAFFQHCYYYHMVLYREYFLRDYKKGKGPYYSDLLFYAMASMGALTSNDDRIRDLSDIFYNRGETLLYGGALDSPDITTIQAVLLLGQRDVGCGKTTKGWLLTGLAFRMVHEMGLHLDPNHWKTAHDSDVGREVLRRVYWACFIADKQLSLYFGRPPALHQSEADVQNSVRIAYPVDWDSLLNEFIEKETSRTKYEDGIAFTSCFTQLANLSKIVHRMITEVFEYRKVTDTSISAASKKSIHVALTKWLTDLPTKLHWNQWLKGVVPPYVLHLQFSMYYHTVLIILHRPPRQLMSDRLVTFQQGFEICEQSLSLIIQLLKVYSKDYGFDNLPMTFIHTAATAASIVLLKLHVQGLSNDLNTTVQQLEQISKAIDRFAGTWTAALPIRSAIDDARQKISRSNNTLQEPTSFDWENLMTLDWQVDPRLQASFHLPLAGSDNNILCDSTISN</sequence>
<protein>
    <recommendedName>
        <fullName evidence="8">Xylanolytic transcriptional activator regulatory domain-containing protein</fullName>
    </recommendedName>
</protein>
<dbReference type="RefSeq" id="XP_020116206.1">
    <property type="nucleotide sequence ID" value="XM_020263668.1"/>
</dbReference>
<keyword evidence="7" id="KW-0539">Nucleus</keyword>
<dbReference type="GO" id="GO:0008270">
    <property type="term" value="F:zinc ion binding"/>
    <property type="evidence" value="ECO:0007669"/>
    <property type="project" value="InterPro"/>
</dbReference>
<dbReference type="GO" id="GO:0005634">
    <property type="term" value="C:nucleus"/>
    <property type="evidence" value="ECO:0007669"/>
    <property type="project" value="UniProtKB-SubCell"/>
</dbReference>
<dbReference type="GO" id="GO:0006808">
    <property type="term" value="P:regulation of nitrogen utilization"/>
    <property type="evidence" value="ECO:0007669"/>
    <property type="project" value="EnsemblFungi"/>
</dbReference>
<dbReference type="PANTHER" id="PTHR31313:SF81">
    <property type="entry name" value="TY1 ENHANCER ACTIVATOR"/>
    <property type="match status" value="1"/>
</dbReference>
<dbReference type="Pfam" id="PF04082">
    <property type="entry name" value="Fungal_trans"/>
    <property type="match status" value="1"/>
</dbReference>
<keyword evidence="4" id="KW-0805">Transcription regulation</keyword>
<dbReference type="SMART" id="SM00906">
    <property type="entry name" value="Fungal_trans"/>
    <property type="match status" value="1"/>
</dbReference>
<feature type="domain" description="Xylanolytic transcriptional activator regulatory" evidence="8">
    <location>
        <begin position="284"/>
        <end position="366"/>
    </location>
</feature>
<comment type="caution">
    <text evidence="9">The sequence shown here is derived from an EMBL/GenBank/DDBJ whole genome shotgun (WGS) entry which is preliminary data.</text>
</comment>
<evidence type="ECO:0000256" key="6">
    <source>
        <dbReference type="ARBA" id="ARBA00023163"/>
    </source>
</evidence>
<dbReference type="GO" id="GO:0006351">
    <property type="term" value="P:DNA-templated transcription"/>
    <property type="evidence" value="ECO:0007669"/>
    <property type="project" value="InterPro"/>
</dbReference>
<dbReference type="CDD" id="cd00067">
    <property type="entry name" value="GAL4"/>
    <property type="match status" value="1"/>
</dbReference>
<evidence type="ECO:0000256" key="3">
    <source>
        <dbReference type="ARBA" id="ARBA00022833"/>
    </source>
</evidence>
<evidence type="ECO:0000256" key="2">
    <source>
        <dbReference type="ARBA" id="ARBA00022723"/>
    </source>
</evidence>
<dbReference type="AlphaFoldDB" id="A0A225ANT0"/>
<dbReference type="GO" id="GO:0000122">
    <property type="term" value="P:negative regulation of transcription by RNA polymerase II"/>
    <property type="evidence" value="ECO:0007669"/>
    <property type="project" value="EnsemblFungi"/>
</dbReference>
<keyword evidence="3" id="KW-0862">Zinc</keyword>
<dbReference type="InterPro" id="IPR036864">
    <property type="entry name" value="Zn2-C6_fun-type_DNA-bd_sf"/>
</dbReference>
<evidence type="ECO:0000313" key="9">
    <source>
        <dbReference type="EMBL" id="OKL56085.1"/>
    </source>
</evidence>
<proteinExistence type="predicted"/>
<dbReference type="GO" id="GO:0000981">
    <property type="term" value="F:DNA-binding transcription factor activity, RNA polymerase II-specific"/>
    <property type="evidence" value="ECO:0007669"/>
    <property type="project" value="InterPro"/>
</dbReference>
<accession>A0A225ANT0</accession>
<dbReference type="EMBL" id="LFMY01000016">
    <property type="protein sequence ID" value="OKL56085.1"/>
    <property type="molecule type" value="Genomic_DNA"/>
</dbReference>
<dbReference type="Pfam" id="PF00172">
    <property type="entry name" value="Zn_clus"/>
    <property type="match status" value="1"/>
</dbReference>
<evidence type="ECO:0000256" key="7">
    <source>
        <dbReference type="ARBA" id="ARBA00023242"/>
    </source>
</evidence>
<dbReference type="OrthoDB" id="4212895at2759"/>
<comment type="subcellular location">
    <subcellularLocation>
        <location evidence="1">Nucleus</location>
    </subcellularLocation>
</comment>
<keyword evidence="2" id="KW-0479">Metal-binding</keyword>